<proteinExistence type="predicted"/>
<gene>
    <name evidence="1" type="ORF">G5B42_11450</name>
</gene>
<reference evidence="1" key="1">
    <citation type="submission" date="2020-06" db="EMBL/GenBank/DDBJ databases">
        <title>Novel chitinolytic bacterium.</title>
        <authorList>
            <person name="Ungkulpasvich U."/>
            <person name="Kosugi A."/>
            <person name="Uke A."/>
        </authorList>
    </citation>
    <scope>NUCLEOTIDE SEQUENCE</scope>
    <source>
        <strain evidence="1">UUS1-1</strain>
    </source>
</reference>
<dbReference type="AlphaFoldDB" id="A0A8J6HYW6"/>
<evidence type="ECO:0000313" key="2">
    <source>
        <dbReference type="Proteomes" id="UP000657177"/>
    </source>
</evidence>
<dbReference type="Proteomes" id="UP000657177">
    <property type="component" value="Unassembled WGS sequence"/>
</dbReference>
<dbReference type="EMBL" id="JAAKDE010000065">
    <property type="protein sequence ID" value="MBA2134142.1"/>
    <property type="molecule type" value="Genomic_DNA"/>
</dbReference>
<comment type="caution">
    <text evidence="1">The sequence shown here is derived from an EMBL/GenBank/DDBJ whole genome shotgun (WGS) entry which is preliminary data.</text>
</comment>
<keyword evidence="2" id="KW-1185">Reference proteome</keyword>
<sequence length="208" mass="24999">MNIKRIIQSTEYPEYIKEYILKTYEENPDLFLMELRKAENSSKRPGMGNKKYNLWIAANNAYIKKEAKFKPGLFECYYCRMDLSTIPAENVRFEHFIPKMHVTANIVQACKWCDKFKRDRTPEDFESIIIDEENVKKDKYAKTNVERKKLIEFAPLVACHSMGNSNPIWIDKMIEIASRNYGVDLSNVHPRQVRWRYYELFRKKWYQK</sequence>
<evidence type="ECO:0000313" key="1">
    <source>
        <dbReference type="EMBL" id="MBA2134142.1"/>
    </source>
</evidence>
<dbReference type="Gene3D" id="1.10.30.50">
    <property type="match status" value="1"/>
</dbReference>
<accession>A0A8J6HYW6</accession>
<organism evidence="1 2">
    <name type="scientific">Capillibacterium thermochitinicola</name>
    <dbReference type="NCBI Taxonomy" id="2699427"/>
    <lineage>
        <taxon>Bacteria</taxon>
        <taxon>Bacillati</taxon>
        <taxon>Bacillota</taxon>
        <taxon>Capillibacterium</taxon>
    </lineage>
</organism>
<name>A0A8J6HYW6_9FIRM</name>
<evidence type="ECO:0008006" key="3">
    <source>
        <dbReference type="Google" id="ProtNLM"/>
    </source>
</evidence>
<protein>
    <recommendedName>
        <fullName evidence="3">HNH endonuclease</fullName>
    </recommendedName>
</protein>